<evidence type="ECO:0008006" key="4">
    <source>
        <dbReference type="Google" id="ProtNLM"/>
    </source>
</evidence>
<dbReference type="EMBL" id="JAKOGI010000012">
    <property type="protein sequence ID" value="KAJ8450986.1"/>
    <property type="molecule type" value="Genomic_DNA"/>
</dbReference>
<dbReference type="PRINTS" id="PR01217">
    <property type="entry name" value="PRICHEXTENSN"/>
</dbReference>
<name>A0A9Q1KU63_9CARY</name>
<comment type="caution">
    <text evidence="2">The sequence shown here is derived from an EMBL/GenBank/DDBJ whole genome shotgun (WGS) entry which is preliminary data.</text>
</comment>
<keyword evidence="3" id="KW-1185">Reference proteome</keyword>
<dbReference type="Proteomes" id="UP001153076">
    <property type="component" value="Unassembled WGS sequence"/>
</dbReference>
<organism evidence="2 3">
    <name type="scientific">Carnegiea gigantea</name>
    <dbReference type="NCBI Taxonomy" id="171969"/>
    <lineage>
        <taxon>Eukaryota</taxon>
        <taxon>Viridiplantae</taxon>
        <taxon>Streptophyta</taxon>
        <taxon>Embryophyta</taxon>
        <taxon>Tracheophyta</taxon>
        <taxon>Spermatophyta</taxon>
        <taxon>Magnoliopsida</taxon>
        <taxon>eudicotyledons</taxon>
        <taxon>Gunneridae</taxon>
        <taxon>Pentapetalae</taxon>
        <taxon>Caryophyllales</taxon>
        <taxon>Cactineae</taxon>
        <taxon>Cactaceae</taxon>
        <taxon>Cactoideae</taxon>
        <taxon>Echinocereeae</taxon>
        <taxon>Carnegiea</taxon>
    </lineage>
</organism>
<protein>
    <recommendedName>
        <fullName evidence="4">Extensin-like</fullName>
    </recommendedName>
</protein>
<evidence type="ECO:0000313" key="3">
    <source>
        <dbReference type="Proteomes" id="UP001153076"/>
    </source>
</evidence>
<feature type="region of interest" description="Disordered" evidence="1">
    <location>
        <begin position="78"/>
        <end position="98"/>
    </location>
</feature>
<evidence type="ECO:0000313" key="2">
    <source>
        <dbReference type="EMBL" id="KAJ8450986.1"/>
    </source>
</evidence>
<reference evidence="2" key="1">
    <citation type="submission" date="2022-04" db="EMBL/GenBank/DDBJ databases">
        <title>Carnegiea gigantea Genome sequencing and assembly v2.</title>
        <authorList>
            <person name="Copetti D."/>
            <person name="Sanderson M.J."/>
            <person name="Burquez A."/>
            <person name="Wojciechowski M.F."/>
        </authorList>
    </citation>
    <scope>NUCLEOTIDE SEQUENCE</scope>
    <source>
        <strain evidence="2">SGP5-SGP5p</strain>
        <tissue evidence="2">Aerial part</tissue>
    </source>
</reference>
<accession>A0A9Q1KU63</accession>
<sequence>MLLYGTAIPSPMMTSLAAEKSNCMMFFLGDMMIELGLFKPKLADSTGCRYAGEIKLIMHYANAKANRPATSITASAGPQLHQPMYSTPPVSSVTHSYQTPAYAPPPTTAYLPPPSAYPPPPQAYPASSPYPAAYPSHLYPPPAAHSPYPPPTTHSPYPPPAYPPPPAAYPQSHPPPPQGSPYSHSSTPLLLTMLSCVASLLLTPPPPPPLSPKQVIIQEFTLHNGNERLPLAPLQ</sequence>
<proteinExistence type="predicted"/>
<evidence type="ECO:0000256" key="1">
    <source>
        <dbReference type="SAM" id="MobiDB-lite"/>
    </source>
</evidence>
<feature type="region of interest" description="Disordered" evidence="1">
    <location>
        <begin position="145"/>
        <end position="185"/>
    </location>
</feature>
<feature type="compositionally biased region" description="Pro residues" evidence="1">
    <location>
        <begin position="145"/>
        <end position="179"/>
    </location>
</feature>
<feature type="compositionally biased region" description="Polar residues" evidence="1">
    <location>
        <begin position="84"/>
        <end position="95"/>
    </location>
</feature>
<dbReference type="AlphaFoldDB" id="A0A9Q1KU63"/>
<gene>
    <name evidence="2" type="ORF">Cgig2_032611</name>
</gene>